<feature type="transmembrane region" description="Helical" evidence="2">
    <location>
        <begin position="12"/>
        <end position="34"/>
    </location>
</feature>
<evidence type="ECO:0000256" key="1">
    <source>
        <dbReference type="SAM" id="MobiDB-lite"/>
    </source>
</evidence>
<name>A0ABT7V6N3_9ACTN</name>
<keyword evidence="2" id="KW-1133">Transmembrane helix</keyword>
<evidence type="ECO:0008006" key="5">
    <source>
        <dbReference type="Google" id="ProtNLM"/>
    </source>
</evidence>
<organism evidence="3 4">
    <name type="scientific">Enorma phocaeensis</name>
    <dbReference type="NCBI Taxonomy" id="1871019"/>
    <lineage>
        <taxon>Bacteria</taxon>
        <taxon>Bacillati</taxon>
        <taxon>Actinomycetota</taxon>
        <taxon>Coriobacteriia</taxon>
        <taxon>Coriobacteriales</taxon>
        <taxon>Coriobacteriaceae</taxon>
        <taxon>Enorma</taxon>
    </lineage>
</organism>
<keyword evidence="2" id="KW-0472">Membrane</keyword>
<reference evidence="3 4" key="2">
    <citation type="submission" date="2023-06" db="EMBL/GenBank/DDBJ databases">
        <authorList>
            <person name="Zeman M."/>
            <person name="Kubasova T."/>
            <person name="Jahodarova E."/>
            <person name="Nykrynova M."/>
            <person name="Rychlik I."/>
        </authorList>
    </citation>
    <scope>NUCLEOTIDE SEQUENCE [LARGE SCALE GENOMIC DNA]</scope>
    <source>
        <strain evidence="3 4">154_Feed</strain>
    </source>
</reference>
<keyword evidence="4" id="KW-1185">Reference proteome</keyword>
<dbReference type="Proteomes" id="UP001529421">
    <property type="component" value="Unassembled WGS sequence"/>
</dbReference>
<proteinExistence type="predicted"/>
<evidence type="ECO:0000256" key="2">
    <source>
        <dbReference type="SAM" id="Phobius"/>
    </source>
</evidence>
<dbReference type="EMBL" id="JAUDDZ010000001">
    <property type="protein sequence ID" value="MDM8274156.1"/>
    <property type="molecule type" value="Genomic_DNA"/>
</dbReference>
<sequence>MADSRRGSRAARVGISCAAGIAVPAAAFVATMPFEGVHEVVAANVVPFAVGSVAGAGILTAVSGIADRRQRRREEDEARPSGSRYSDAVRMRPLPKDVPVIARAHDALSEEEAWAEIDATFTDGSPISCDATRSKDIYQIALEELQRSSSAHAAAPAGDAAEASSSAQPAAGEPGVVTASMLRQSLADTTAAYMALRNEGAATTASLSASDDATSATTVSLDEDDTEAARQALASLDRFEDSGALGAPSVSAAGITTKATTGVVPVAPAQASLSRGVAAPRPSSTGSMGVAPARAGMRADEPDDDIEVPMVDYSGHEDMWAQALAILEEPVQEEIPAYVPKHFRAASASTSTRAAAIAEGDRETRIHSHVNELLEQELDRVSSQSVRRTSREYLRVIQGGTASFPRQQAEG</sequence>
<evidence type="ECO:0000313" key="4">
    <source>
        <dbReference type="Proteomes" id="UP001529421"/>
    </source>
</evidence>
<protein>
    <recommendedName>
        <fullName evidence="5">Secreted protein</fullName>
    </recommendedName>
</protein>
<comment type="caution">
    <text evidence="3">The sequence shown here is derived from an EMBL/GenBank/DDBJ whole genome shotgun (WGS) entry which is preliminary data.</text>
</comment>
<reference evidence="4" key="1">
    <citation type="submission" date="2023-06" db="EMBL/GenBank/DDBJ databases">
        <title>Identification and characterization of horizontal gene transfer across gut microbiota members of farm animals based on homology search.</title>
        <authorList>
            <person name="Zeman M."/>
            <person name="Kubasova T."/>
            <person name="Jahodarova E."/>
            <person name="Nykrynova M."/>
            <person name="Rychlik I."/>
        </authorList>
    </citation>
    <scope>NUCLEOTIDE SEQUENCE [LARGE SCALE GENOMIC DNA]</scope>
    <source>
        <strain evidence="4">154_Feed</strain>
    </source>
</reference>
<feature type="transmembrane region" description="Helical" evidence="2">
    <location>
        <begin position="46"/>
        <end position="66"/>
    </location>
</feature>
<feature type="compositionally biased region" description="Low complexity" evidence="1">
    <location>
        <begin position="203"/>
        <end position="220"/>
    </location>
</feature>
<accession>A0ABT7V6N3</accession>
<gene>
    <name evidence="3" type="ORF">QUW28_01400</name>
</gene>
<feature type="compositionally biased region" description="Basic and acidic residues" evidence="1">
    <location>
        <begin position="69"/>
        <end position="79"/>
    </location>
</feature>
<feature type="region of interest" description="Disordered" evidence="1">
    <location>
        <begin position="275"/>
        <end position="305"/>
    </location>
</feature>
<feature type="region of interest" description="Disordered" evidence="1">
    <location>
        <begin position="203"/>
        <end position="226"/>
    </location>
</feature>
<keyword evidence="2" id="KW-0812">Transmembrane</keyword>
<dbReference type="RefSeq" id="WP_289543932.1">
    <property type="nucleotide sequence ID" value="NZ_JAUDDZ010000001.1"/>
</dbReference>
<evidence type="ECO:0000313" key="3">
    <source>
        <dbReference type="EMBL" id="MDM8274156.1"/>
    </source>
</evidence>
<feature type="region of interest" description="Disordered" evidence="1">
    <location>
        <begin position="69"/>
        <end position="89"/>
    </location>
</feature>
<feature type="region of interest" description="Disordered" evidence="1">
    <location>
        <begin position="150"/>
        <end position="172"/>
    </location>
</feature>